<name>A0ABY3CD60_9GAMM</name>
<feature type="region of interest" description="Disordered" evidence="1">
    <location>
        <begin position="156"/>
        <end position="182"/>
    </location>
</feature>
<organism evidence="2 3">
    <name type="scientific">Candidatus Methylobacter oryzae</name>
    <dbReference type="NCBI Taxonomy" id="2497749"/>
    <lineage>
        <taxon>Bacteria</taxon>
        <taxon>Pseudomonadati</taxon>
        <taxon>Pseudomonadota</taxon>
        <taxon>Gammaproteobacteria</taxon>
        <taxon>Methylococcales</taxon>
        <taxon>Methylococcaceae</taxon>
        <taxon>Methylobacter</taxon>
    </lineage>
</organism>
<comment type="caution">
    <text evidence="2">The sequence shown here is derived from an EMBL/GenBank/DDBJ whole genome shotgun (WGS) entry which is preliminary data.</text>
</comment>
<reference evidence="2 3" key="1">
    <citation type="journal article" date="2019" name="Antonie Van Leeuwenhoek">
        <title>Description of 'Ca. Methylobacter oryzae' KRF1, a novel species from the environmentally important Methylobacter clade 2.</title>
        <authorList>
            <person name="Khatri K."/>
            <person name="Mohite J.A."/>
            <person name="Pandit P.S."/>
            <person name="Bahulikar R."/>
            <person name="Rahalkar M.C."/>
        </authorList>
    </citation>
    <scope>NUCLEOTIDE SEQUENCE [LARGE SCALE GENOMIC DNA]</scope>
    <source>
        <strain evidence="2 3">KRF1</strain>
    </source>
</reference>
<dbReference type="Proteomes" id="UP000733744">
    <property type="component" value="Unassembled WGS sequence"/>
</dbReference>
<feature type="compositionally biased region" description="Low complexity" evidence="1">
    <location>
        <begin position="171"/>
        <end position="182"/>
    </location>
</feature>
<sequence>MNAGKTHLYDEITQLPPTAAGNASVDNALELLGEADAEDAASTPNNPQKQLNGRARHAKVNFDAINADALLLNLFADTTIVAVRDRIVQNMQGGAVWVGHIKDDPNSEVTLAIKGQAMTGSVEWNGRSFEIVYVRGNTHAVRENDPNKIPAQFEPAESANEHPTVDGDLAGGTTTTTTTTTGATSTGQVIDVLVTIFI</sequence>
<evidence type="ECO:0000256" key="1">
    <source>
        <dbReference type="SAM" id="MobiDB-lite"/>
    </source>
</evidence>
<gene>
    <name evidence="2" type="ORF">EKO24_006460</name>
</gene>
<proteinExistence type="predicted"/>
<dbReference type="RefSeq" id="WP_127030761.1">
    <property type="nucleotide sequence ID" value="NZ_RYFG02000049.1"/>
</dbReference>
<accession>A0ABY3CD60</accession>
<keyword evidence="3" id="KW-1185">Reference proteome</keyword>
<evidence type="ECO:0000313" key="3">
    <source>
        <dbReference type="Proteomes" id="UP000733744"/>
    </source>
</evidence>
<evidence type="ECO:0000313" key="2">
    <source>
        <dbReference type="EMBL" id="TRW99876.1"/>
    </source>
</evidence>
<protein>
    <submittedName>
        <fullName evidence="2">Uncharacterized protein</fullName>
    </submittedName>
</protein>
<dbReference type="EMBL" id="RYFG02000049">
    <property type="protein sequence ID" value="TRW99876.1"/>
    <property type="molecule type" value="Genomic_DNA"/>
</dbReference>